<reference evidence="2" key="1">
    <citation type="submission" date="2010-02" db="EMBL/GenBank/DDBJ databases">
        <title>Complete sequence of chromosome of Natrialba magadii ATCC 43099.</title>
        <authorList>
            <consortium name="US DOE Joint Genome Institute"/>
            <person name="Lucas S."/>
            <person name="Copeland A."/>
            <person name="Lapidus A."/>
            <person name="Cheng J.-F."/>
            <person name="Bruce D."/>
            <person name="Goodwin L."/>
            <person name="Pitluck S."/>
            <person name="Davenport K."/>
            <person name="Saunders E."/>
            <person name="Detter J.C."/>
            <person name="Han C."/>
            <person name="Tapia R."/>
            <person name="Land M."/>
            <person name="Hauser L."/>
            <person name="Kyrpides N."/>
            <person name="Mikhailova N."/>
            <person name="De Castro R.E."/>
            <person name="Maupin-Furlow J.A."/>
            <person name="Woyke T."/>
        </authorList>
    </citation>
    <scope>NUCLEOTIDE SEQUENCE [LARGE SCALE GENOMIC DNA]</scope>
    <source>
        <strain evidence="2">ATCC 43099 / DSM 3394 / CCM 3739 / CIP 104546 / IAM 13178 / JCM 8861 / NBRC 102185 / NCIMB 2190 / MS3</strain>
    </source>
</reference>
<dbReference type="KEGG" id="nmg:Nmag_1279"/>
<sequence>MPATWGDLFDRAESAEITLEQVRSTAAELTDDETASGETDG</sequence>
<dbReference type="EMBL" id="CP001932">
    <property type="protein sequence ID" value="ADD04859.1"/>
    <property type="molecule type" value="Genomic_DNA"/>
</dbReference>
<evidence type="ECO:0000313" key="2">
    <source>
        <dbReference type="Proteomes" id="UP000001879"/>
    </source>
</evidence>
<evidence type="ECO:0000313" key="1">
    <source>
        <dbReference type="EMBL" id="ADD04859.1"/>
    </source>
</evidence>
<dbReference type="AlphaFoldDB" id="D3SSD3"/>
<dbReference type="HOGENOM" id="CLU_3263896_0_0_2"/>
<organism evidence="1 2">
    <name type="scientific">Natrialba magadii (strain ATCC 43099 / DSM 3394 / CCM 3739 / CIP 104546 / IAM 13178 / JCM 8861 / NBRC 102185 / NCIMB 2190 / MS3)</name>
    <name type="common">Natronobacterium magadii</name>
    <dbReference type="NCBI Taxonomy" id="547559"/>
    <lineage>
        <taxon>Archaea</taxon>
        <taxon>Methanobacteriati</taxon>
        <taxon>Methanobacteriota</taxon>
        <taxon>Stenosarchaea group</taxon>
        <taxon>Halobacteria</taxon>
        <taxon>Halobacteriales</taxon>
        <taxon>Natrialbaceae</taxon>
        <taxon>Natrialba</taxon>
    </lineage>
</organism>
<accession>D3SSD3</accession>
<protein>
    <submittedName>
        <fullName evidence="1">Uncharacterized protein</fullName>
    </submittedName>
</protein>
<dbReference type="STRING" id="547559.Nmag_1279"/>
<dbReference type="PaxDb" id="547559-Nmag_1279"/>
<gene>
    <name evidence="1" type="ordered locus">Nmag_1279</name>
</gene>
<name>D3SSD3_NATMM</name>
<dbReference type="Proteomes" id="UP000001879">
    <property type="component" value="Chromosome"/>
</dbReference>
<proteinExistence type="predicted"/>
<keyword evidence="2" id="KW-1185">Reference proteome</keyword>
<reference evidence="1 2" key="2">
    <citation type="journal article" date="2012" name="BMC Genomics">
        <title>A comparative genomics perspective on the genetic content of the alkaliphilic haloarchaeon Natrialba magadii ATCC 43099T.</title>
        <authorList>
            <person name="Siddaramappa S."/>
            <person name="Challacombe J.F."/>
            <person name="Decastro R.E."/>
            <person name="Pfeiffer F."/>
            <person name="Sastre D.E."/>
            <person name="Gimenez M.I."/>
            <person name="Paggi R.A."/>
            <person name="Detter J.C."/>
            <person name="Davenport K.W."/>
            <person name="Goodwin L.A."/>
            <person name="Kyrpides N."/>
            <person name="Tapia R."/>
            <person name="Pitluck S."/>
            <person name="Lucas S."/>
            <person name="Woyke T."/>
            <person name="Maupin-Furlow J.A."/>
        </authorList>
    </citation>
    <scope>NUCLEOTIDE SEQUENCE [LARGE SCALE GENOMIC DNA]</scope>
    <source>
        <strain evidence="2">ATCC 43099 / DSM 3394 / CCM 3739 / CIP 104546 / IAM 13178 / JCM 8861 / NBRC 102185 / NCIMB 2190 / MS3</strain>
    </source>
</reference>